<keyword evidence="3" id="KW-1185">Reference proteome</keyword>
<dbReference type="EMBL" id="UYRT01086269">
    <property type="protein sequence ID" value="VDN31128.1"/>
    <property type="molecule type" value="Genomic_DNA"/>
</dbReference>
<dbReference type="AlphaFoldDB" id="A0A183EB01"/>
<reference evidence="4" key="1">
    <citation type="submission" date="2016-06" db="UniProtKB">
        <authorList>
            <consortium name="WormBaseParasite"/>
        </authorList>
    </citation>
    <scope>IDENTIFICATION</scope>
</reference>
<dbReference type="PANTHER" id="PTHR13847">
    <property type="entry name" value="SARCOSINE DEHYDROGENASE-RELATED"/>
    <property type="match status" value="1"/>
</dbReference>
<dbReference type="InterPro" id="IPR006076">
    <property type="entry name" value="FAD-dep_OxRdtase"/>
</dbReference>
<proteinExistence type="predicted"/>
<reference evidence="2 3" key="2">
    <citation type="submission" date="2018-11" db="EMBL/GenBank/DDBJ databases">
        <authorList>
            <consortium name="Pathogen Informatics"/>
        </authorList>
    </citation>
    <scope>NUCLEOTIDE SEQUENCE [LARGE SCALE GENOMIC DNA]</scope>
</reference>
<dbReference type="GO" id="GO:0047865">
    <property type="term" value="F:dimethylglycine dehydrogenase activity"/>
    <property type="evidence" value="ECO:0007669"/>
    <property type="project" value="TreeGrafter"/>
</dbReference>
<dbReference type="Pfam" id="PF01266">
    <property type="entry name" value="DAO"/>
    <property type="match status" value="1"/>
</dbReference>
<gene>
    <name evidence="2" type="ORF">GPUH_LOCUS18139</name>
</gene>
<feature type="domain" description="FAD dependent oxidoreductase" evidence="1">
    <location>
        <begin position="31"/>
        <end position="189"/>
    </location>
</feature>
<evidence type="ECO:0000313" key="3">
    <source>
        <dbReference type="Proteomes" id="UP000271098"/>
    </source>
</evidence>
<sequence length="189" mass="20645">MFGFARAAAHRSSLIQQARYASEIPKNAFALVVGGGIVGTSVAYHLTLRGVRNVVLLEKGKLASGTTYHSPGLVSSAHPVHRYKPFLAWSVELYARLDEETGKKVEFSRPGTLRLATNDVRLDEFRRYTARDYFQKGDVAKTTLIDADEVKRLAPIIDTTSVLGALYTSGDGFINAQSLTRALAEGAEK</sequence>
<dbReference type="InterPro" id="IPR036188">
    <property type="entry name" value="FAD/NAD-bd_sf"/>
</dbReference>
<dbReference type="Gene3D" id="3.30.9.10">
    <property type="entry name" value="D-Amino Acid Oxidase, subunit A, domain 2"/>
    <property type="match status" value="1"/>
</dbReference>
<dbReference type="Proteomes" id="UP000271098">
    <property type="component" value="Unassembled WGS sequence"/>
</dbReference>
<dbReference type="Gene3D" id="3.50.50.60">
    <property type="entry name" value="FAD/NAD(P)-binding domain"/>
    <property type="match status" value="1"/>
</dbReference>
<evidence type="ECO:0000313" key="2">
    <source>
        <dbReference type="EMBL" id="VDN31128.1"/>
    </source>
</evidence>
<protein>
    <submittedName>
        <fullName evidence="4">DAO domain-containing protein</fullName>
    </submittedName>
</protein>
<evidence type="ECO:0000313" key="4">
    <source>
        <dbReference type="WBParaSite" id="GPUH_0001816701-mRNA-1"/>
    </source>
</evidence>
<dbReference type="SUPFAM" id="SSF51905">
    <property type="entry name" value="FAD/NAD(P)-binding domain"/>
    <property type="match status" value="1"/>
</dbReference>
<evidence type="ECO:0000259" key="1">
    <source>
        <dbReference type="Pfam" id="PF01266"/>
    </source>
</evidence>
<organism evidence="4">
    <name type="scientific">Gongylonema pulchrum</name>
    <dbReference type="NCBI Taxonomy" id="637853"/>
    <lineage>
        <taxon>Eukaryota</taxon>
        <taxon>Metazoa</taxon>
        <taxon>Ecdysozoa</taxon>
        <taxon>Nematoda</taxon>
        <taxon>Chromadorea</taxon>
        <taxon>Rhabditida</taxon>
        <taxon>Spirurina</taxon>
        <taxon>Spiruromorpha</taxon>
        <taxon>Spiruroidea</taxon>
        <taxon>Gongylonematidae</taxon>
        <taxon>Gongylonema</taxon>
    </lineage>
</organism>
<dbReference type="WBParaSite" id="GPUH_0001816701-mRNA-1">
    <property type="protein sequence ID" value="GPUH_0001816701-mRNA-1"/>
    <property type="gene ID" value="GPUH_0001816701"/>
</dbReference>
<dbReference type="GO" id="GO:0005759">
    <property type="term" value="C:mitochondrial matrix"/>
    <property type="evidence" value="ECO:0007669"/>
    <property type="project" value="TreeGrafter"/>
</dbReference>
<dbReference type="OrthoDB" id="5864257at2759"/>
<accession>A0A183EB01</accession>
<dbReference type="PANTHER" id="PTHR13847:SF187">
    <property type="entry name" value="DIMETHYLGLYCINE DEHYDROGENASE, MITOCHONDRIAL"/>
    <property type="match status" value="1"/>
</dbReference>
<name>A0A183EB01_9BILA</name>